<comment type="caution">
    <text evidence="10">The sequence shown here is derived from an EMBL/GenBank/DDBJ whole genome shotgun (WGS) entry which is preliminary data.</text>
</comment>
<keyword evidence="5 8" id="KW-0548">Nucleotidyltransferase</keyword>
<dbReference type="Gene3D" id="1.10.150.20">
    <property type="entry name" value="5' to 3' exonuclease, C-terminal subdomain"/>
    <property type="match status" value="1"/>
</dbReference>
<keyword evidence="4 8" id="KW-0808">Transferase</keyword>
<evidence type="ECO:0000256" key="5">
    <source>
        <dbReference type="ARBA" id="ARBA00022695"/>
    </source>
</evidence>
<proteinExistence type="inferred from homology"/>
<evidence type="ECO:0000256" key="8">
    <source>
        <dbReference type="RuleBase" id="RU003805"/>
    </source>
</evidence>
<dbReference type="GO" id="GO:0003899">
    <property type="term" value="F:DNA-directed RNA polymerase activity"/>
    <property type="evidence" value="ECO:0007669"/>
    <property type="project" value="UniProtKB-EC"/>
</dbReference>
<feature type="domain" description="DNA-directed RNA polymerase C-terminal" evidence="9">
    <location>
        <begin position="1"/>
        <end position="157"/>
    </location>
</feature>
<comment type="catalytic activity">
    <reaction evidence="7 8">
        <text>RNA(n) + a ribonucleoside 5'-triphosphate = RNA(n+1) + diphosphate</text>
        <dbReference type="Rhea" id="RHEA:21248"/>
        <dbReference type="Rhea" id="RHEA-COMP:14527"/>
        <dbReference type="Rhea" id="RHEA-COMP:17342"/>
        <dbReference type="ChEBI" id="CHEBI:33019"/>
        <dbReference type="ChEBI" id="CHEBI:61557"/>
        <dbReference type="ChEBI" id="CHEBI:140395"/>
        <dbReference type="EC" id="2.7.7.6"/>
    </reaction>
</comment>
<comment type="similarity">
    <text evidence="1 8">Belongs to the phage and mitochondrial RNA polymerase family.</text>
</comment>
<dbReference type="InterPro" id="IPR046950">
    <property type="entry name" value="DNA-dir_Rpol_C_phage-type"/>
</dbReference>
<organism evidence="10 11">
    <name type="scientific">Lentinula detonsa</name>
    <dbReference type="NCBI Taxonomy" id="2804962"/>
    <lineage>
        <taxon>Eukaryota</taxon>
        <taxon>Fungi</taxon>
        <taxon>Dikarya</taxon>
        <taxon>Basidiomycota</taxon>
        <taxon>Agaricomycotina</taxon>
        <taxon>Agaricomycetes</taxon>
        <taxon>Agaricomycetidae</taxon>
        <taxon>Agaricales</taxon>
        <taxon>Marasmiineae</taxon>
        <taxon>Omphalotaceae</taxon>
        <taxon>Lentinula</taxon>
    </lineage>
</organism>
<dbReference type="GO" id="GO:0034245">
    <property type="term" value="C:mitochondrial DNA-directed RNA polymerase complex"/>
    <property type="evidence" value="ECO:0007669"/>
    <property type="project" value="TreeGrafter"/>
</dbReference>
<reference evidence="10 11" key="1">
    <citation type="journal article" date="2023" name="Proc. Natl. Acad. Sci. U.S.A.">
        <title>A global phylogenomic analysis of the shiitake genus Lentinula.</title>
        <authorList>
            <person name="Sierra-Patev S."/>
            <person name="Min B."/>
            <person name="Naranjo-Ortiz M."/>
            <person name="Looney B."/>
            <person name="Konkel Z."/>
            <person name="Slot J.C."/>
            <person name="Sakamoto Y."/>
            <person name="Steenwyk J.L."/>
            <person name="Rokas A."/>
            <person name="Carro J."/>
            <person name="Camarero S."/>
            <person name="Ferreira P."/>
            <person name="Molpeceres G."/>
            <person name="Ruiz-Duenas F.J."/>
            <person name="Serrano A."/>
            <person name="Henrissat B."/>
            <person name="Drula E."/>
            <person name="Hughes K.W."/>
            <person name="Mata J.L."/>
            <person name="Ishikawa N.K."/>
            <person name="Vargas-Isla R."/>
            <person name="Ushijima S."/>
            <person name="Smith C.A."/>
            <person name="Donoghue J."/>
            <person name="Ahrendt S."/>
            <person name="Andreopoulos W."/>
            <person name="He G."/>
            <person name="LaButti K."/>
            <person name="Lipzen A."/>
            <person name="Ng V."/>
            <person name="Riley R."/>
            <person name="Sandor L."/>
            <person name="Barry K."/>
            <person name="Martinez A.T."/>
            <person name="Xiao Y."/>
            <person name="Gibbons J.G."/>
            <person name="Terashima K."/>
            <person name="Grigoriev I.V."/>
            <person name="Hibbett D."/>
        </authorList>
    </citation>
    <scope>NUCLEOTIDE SEQUENCE [LARGE SCALE GENOMIC DNA]</scope>
    <source>
        <strain evidence="10 11">TFB7810</strain>
    </source>
</reference>
<dbReference type="PROSITE" id="PS00900">
    <property type="entry name" value="RNA_POL_PHAGE_1"/>
    <property type="match status" value="1"/>
</dbReference>
<dbReference type="EMBL" id="JANVFU010000062">
    <property type="protein sequence ID" value="KAJ3738301.1"/>
    <property type="molecule type" value="Genomic_DNA"/>
</dbReference>
<dbReference type="AlphaFoldDB" id="A0A9W8NPG7"/>
<feature type="non-terminal residue" evidence="10">
    <location>
        <position position="1"/>
    </location>
</feature>
<dbReference type="GO" id="GO:0006390">
    <property type="term" value="P:mitochondrial transcription"/>
    <property type="evidence" value="ECO:0007669"/>
    <property type="project" value="TreeGrafter"/>
</dbReference>
<evidence type="ECO:0000256" key="7">
    <source>
        <dbReference type="ARBA" id="ARBA00048552"/>
    </source>
</evidence>
<accession>A0A9W8NPG7</accession>
<dbReference type="Pfam" id="PF00940">
    <property type="entry name" value="RNA_pol"/>
    <property type="match status" value="1"/>
</dbReference>
<evidence type="ECO:0000259" key="9">
    <source>
        <dbReference type="Pfam" id="PF00940"/>
    </source>
</evidence>
<dbReference type="GO" id="GO:0003677">
    <property type="term" value="F:DNA binding"/>
    <property type="evidence" value="ECO:0007669"/>
    <property type="project" value="InterPro"/>
</dbReference>
<evidence type="ECO:0000313" key="10">
    <source>
        <dbReference type="EMBL" id="KAJ3738301.1"/>
    </source>
</evidence>
<dbReference type="Proteomes" id="UP001142393">
    <property type="component" value="Unassembled WGS sequence"/>
</dbReference>
<protein>
    <recommendedName>
        <fullName evidence="2 8">DNA-directed RNA polymerase</fullName>
        <ecNumber evidence="2 8">2.7.7.6</ecNumber>
    </recommendedName>
</protein>
<name>A0A9W8NPG7_9AGAR</name>
<evidence type="ECO:0000313" key="11">
    <source>
        <dbReference type="Proteomes" id="UP001142393"/>
    </source>
</evidence>
<evidence type="ECO:0000256" key="4">
    <source>
        <dbReference type="ARBA" id="ARBA00022679"/>
    </source>
</evidence>
<dbReference type="EC" id="2.7.7.6" evidence="2 8"/>
<keyword evidence="11" id="KW-1185">Reference proteome</keyword>
<sequence length="219" mass="25439">AETPFIFASFCLNMREIHNNPHAVIKTPVFLDATCSGIQHVAALMKDLELGTNTNLIAQTEDDLPEDIYMYLLKQINEVINKYGENHIEYKLLSFVKLERKQIKAPIMTKVYNVTKYGISKQLQSMFKGEEKEIFRAYEVTTNEIYQDLEEKIKNNKKKTVFYCPSVDGSELILNQKEIYKMAELINDQIFIAFPKLNEIYNYFMDITKISTKLAVPLN</sequence>
<gene>
    <name evidence="10" type="ORF">DFH05DRAFT_1408880</name>
</gene>
<comment type="function">
    <text evidence="8">DNA-dependent RNA polymerase catalyzes the transcription of DNA into RNA using the four ribonucleoside triphosphates as substrates.</text>
</comment>
<keyword evidence="3 8" id="KW-0240">DNA-directed RNA polymerase</keyword>
<dbReference type="SUPFAM" id="SSF56672">
    <property type="entry name" value="DNA/RNA polymerases"/>
    <property type="match status" value="1"/>
</dbReference>
<dbReference type="PANTHER" id="PTHR10102:SF0">
    <property type="entry name" value="DNA-DIRECTED RNA POLYMERASE, MITOCHONDRIAL"/>
    <property type="match status" value="1"/>
</dbReference>
<evidence type="ECO:0000256" key="1">
    <source>
        <dbReference type="ARBA" id="ARBA00009493"/>
    </source>
</evidence>
<dbReference type="PROSITE" id="PS00489">
    <property type="entry name" value="RNA_POL_PHAGE_2"/>
    <property type="match status" value="1"/>
</dbReference>
<evidence type="ECO:0000256" key="6">
    <source>
        <dbReference type="ARBA" id="ARBA00023163"/>
    </source>
</evidence>
<keyword evidence="6 8" id="KW-0804">Transcription</keyword>
<evidence type="ECO:0000256" key="2">
    <source>
        <dbReference type="ARBA" id="ARBA00012418"/>
    </source>
</evidence>
<dbReference type="InterPro" id="IPR002092">
    <property type="entry name" value="DNA-dir_Rpol_phage-type"/>
</dbReference>
<dbReference type="PANTHER" id="PTHR10102">
    <property type="entry name" value="DNA-DIRECTED RNA POLYMERASE, MITOCHONDRIAL"/>
    <property type="match status" value="1"/>
</dbReference>
<evidence type="ECO:0000256" key="3">
    <source>
        <dbReference type="ARBA" id="ARBA00022478"/>
    </source>
</evidence>
<dbReference type="InterPro" id="IPR043502">
    <property type="entry name" value="DNA/RNA_pol_sf"/>
</dbReference>